<accession>A0AAJ1K277</accession>
<comment type="caution">
    <text evidence="1">The sequence shown here is derived from an EMBL/GenBank/DDBJ whole genome shotgun (WGS) entry which is preliminary data.</text>
</comment>
<evidence type="ECO:0000313" key="1">
    <source>
        <dbReference type="EMBL" id="MDG0952587.1"/>
    </source>
</evidence>
<reference evidence="1" key="1">
    <citation type="submission" date="2023-03" db="EMBL/GenBank/DDBJ databases">
        <title>Genetic diversity of Bacillus cereus sensu lato isolates from Slovenia.</title>
        <authorList>
            <person name="Abdelli M."/>
        </authorList>
    </citation>
    <scope>NUCLEOTIDE SEQUENCE</scope>
    <source>
        <strain evidence="1">SIBC39</strain>
    </source>
</reference>
<organism evidence="1 2">
    <name type="scientific">Bacillus paranthracis</name>
    <dbReference type="NCBI Taxonomy" id="2026186"/>
    <lineage>
        <taxon>Bacteria</taxon>
        <taxon>Bacillati</taxon>
        <taxon>Bacillota</taxon>
        <taxon>Bacilli</taxon>
        <taxon>Bacillales</taxon>
        <taxon>Bacillaceae</taxon>
        <taxon>Bacillus</taxon>
        <taxon>Bacillus cereus group</taxon>
    </lineage>
</organism>
<protein>
    <submittedName>
        <fullName evidence="1">Uncharacterized protein</fullName>
    </submittedName>
</protein>
<evidence type="ECO:0000313" key="2">
    <source>
        <dbReference type="Proteomes" id="UP001216801"/>
    </source>
</evidence>
<dbReference type="AlphaFoldDB" id="A0AAJ1K277"/>
<dbReference type="Proteomes" id="UP001216801">
    <property type="component" value="Unassembled WGS sequence"/>
</dbReference>
<name>A0AAJ1K277_9BACI</name>
<dbReference type="RefSeq" id="WP_014481550.1">
    <property type="nucleotide sequence ID" value="NZ_CP040515.1"/>
</dbReference>
<sequence length="45" mass="4989">MNKTVEKQNALKEVAKAKNEKKASLFTVKSAPALGQVVREQCCIR</sequence>
<gene>
    <name evidence="1" type="ORF">P6U19_08280</name>
</gene>
<proteinExistence type="predicted"/>
<dbReference type="EMBL" id="JARPRR010000005">
    <property type="protein sequence ID" value="MDG0952587.1"/>
    <property type="molecule type" value="Genomic_DNA"/>
</dbReference>